<proteinExistence type="predicted"/>
<name>A0AA38I3T5_9CUCU</name>
<organism evidence="1 2">
    <name type="scientific">Zophobas morio</name>
    <dbReference type="NCBI Taxonomy" id="2755281"/>
    <lineage>
        <taxon>Eukaryota</taxon>
        <taxon>Metazoa</taxon>
        <taxon>Ecdysozoa</taxon>
        <taxon>Arthropoda</taxon>
        <taxon>Hexapoda</taxon>
        <taxon>Insecta</taxon>
        <taxon>Pterygota</taxon>
        <taxon>Neoptera</taxon>
        <taxon>Endopterygota</taxon>
        <taxon>Coleoptera</taxon>
        <taxon>Polyphaga</taxon>
        <taxon>Cucujiformia</taxon>
        <taxon>Tenebrionidae</taxon>
        <taxon>Zophobas</taxon>
    </lineage>
</organism>
<comment type="caution">
    <text evidence="1">The sequence shown here is derived from an EMBL/GenBank/DDBJ whole genome shotgun (WGS) entry which is preliminary data.</text>
</comment>
<gene>
    <name evidence="1" type="ORF">Zmor_019502</name>
</gene>
<protein>
    <submittedName>
        <fullName evidence="1">Uncharacterized protein</fullName>
    </submittedName>
</protein>
<dbReference type="EMBL" id="JALNTZ010000006">
    <property type="protein sequence ID" value="KAJ3647636.1"/>
    <property type="molecule type" value="Genomic_DNA"/>
</dbReference>
<reference evidence="1" key="1">
    <citation type="journal article" date="2023" name="G3 (Bethesda)">
        <title>Whole genome assemblies of Zophobas morio and Tenebrio molitor.</title>
        <authorList>
            <person name="Kaur S."/>
            <person name="Stinson S.A."/>
            <person name="diCenzo G.C."/>
        </authorList>
    </citation>
    <scope>NUCLEOTIDE SEQUENCE</scope>
    <source>
        <strain evidence="1">QUZm001</strain>
    </source>
</reference>
<keyword evidence="2" id="KW-1185">Reference proteome</keyword>
<dbReference type="AlphaFoldDB" id="A0AA38I3T5"/>
<sequence length="158" mass="18065">MKLVGVKRGLAPLDMNEWTCNRPLRNSERCSLCLLIRDFHIDVNISSEIQIRAPRRRPLTQFRAGRDALFARCCSSGFLPELTAAEAKHGRRVRWLKFRLFLDGTVIMIALCTGELDVQVTKDLLRENGIKCSNDTPTHNQFFTMAFREAGGYFWTGT</sequence>
<dbReference type="Proteomes" id="UP001168821">
    <property type="component" value="Unassembled WGS sequence"/>
</dbReference>
<evidence type="ECO:0000313" key="2">
    <source>
        <dbReference type="Proteomes" id="UP001168821"/>
    </source>
</evidence>
<accession>A0AA38I3T5</accession>
<evidence type="ECO:0000313" key="1">
    <source>
        <dbReference type="EMBL" id="KAJ3647636.1"/>
    </source>
</evidence>